<comment type="caution">
    <text evidence="1">The sequence shown here is derived from an EMBL/GenBank/DDBJ whole genome shotgun (WGS) entry which is preliminary data.</text>
</comment>
<sequence>MAAPKMKERTIAFFEVVELKAGEHRRIEPMKWVDFLASLSARDLARRTVETDATYVGNTITYEEEDHLLLHRAKDVGEWLSVLNWGTGEWRELEMKAAEGYLESSVVCFLPYGNLVAIMRGSTSAPSHKSLETWLRGLKPFGERLLVVRPLLSMSEIERLQTAEGASRVEIRIGRSKAGALAMKTGRLATFLHRAGEAYGDIDVTMIISIPRGNTRHEDRQELLADLQDLADVMPDAAEKARATLVFAEDSGAEHRQLTEFVEHHITAKRRVRAVTDDGEAIRISSAVSVILDAAAEHEDELRLAANVTNT</sequence>
<organism evidence="1 2">
    <name type="scientific">Pseudonocardia benzenivorans</name>
    <dbReference type="NCBI Taxonomy" id="228005"/>
    <lineage>
        <taxon>Bacteria</taxon>
        <taxon>Bacillati</taxon>
        <taxon>Actinomycetota</taxon>
        <taxon>Actinomycetes</taxon>
        <taxon>Pseudonocardiales</taxon>
        <taxon>Pseudonocardiaceae</taxon>
        <taxon>Pseudonocardia</taxon>
    </lineage>
</organism>
<evidence type="ECO:0000313" key="1">
    <source>
        <dbReference type="EMBL" id="MFD1238092.1"/>
    </source>
</evidence>
<protein>
    <submittedName>
        <fullName evidence="1">Uncharacterized protein</fullName>
    </submittedName>
</protein>
<gene>
    <name evidence="1" type="ORF">ACFQ34_32845</name>
</gene>
<dbReference type="EMBL" id="JBHTMB010000333">
    <property type="protein sequence ID" value="MFD1238092.1"/>
    <property type="molecule type" value="Genomic_DNA"/>
</dbReference>
<reference evidence="2" key="1">
    <citation type="journal article" date="2019" name="Int. J. Syst. Evol. Microbiol.">
        <title>The Global Catalogue of Microorganisms (GCM) 10K type strain sequencing project: providing services to taxonomists for standard genome sequencing and annotation.</title>
        <authorList>
            <consortium name="The Broad Institute Genomics Platform"/>
            <consortium name="The Broad Institute Genome Sequencing Center for Infectious Disease"/>
            <person name="Wu L."/>
            <person name="Ma J."/>
        </authorList>
    </citation>
    <scope>NUCLEOTIDE SEQUENCE [LARGE SCALE GENOMIC DNA]</scope>
    <source>
        <strain evidence="2">CCUG 49018</strain>
    </source>
</reference>
<keyword evidence="2" id="KW-1185">Reference proteome</keyword>
<proteinExistence type="predicted"/>
<name>A0ABW3VS63_9PSEU</name>
<evidence type="ECO:0000313" key="2">
    <source>
        <dbReference type="Proteomes" id="UP001597182"/>
    </source>
</evidence>
<accession>A0ABW3VS63</accession>
<dbReference type="Proteomes" id="UP001597182">
    <property type="component" value="Unassembled WGS sequence"/>
</dbReference>
<dbReference type="RefSeq" id="WP_346092956.1">
    <property type="nucleotide sequence ID" value="NZ_BAABKS010000066.1"/>
</dbReference>